<evidence type="ECO:0000313" key="3">
    <source>
        <dbReference type="Proteomes" id="UP000655225"/>
    </source>
</evidence>
<gene>
    <name evidence="2" type="ORF">HHK36_033367</name>
</gene>
<dbReference type="InterPro" id="IPR015943">
    <property type="entry name" value="WD40/YVTN_repeat-like_dom_sf"/>
</dbReference>
<feature type="signal peptide" evidence="1">
    <location>
        <begin position="1"/>
        <end position="22"/>
    </location>
</feature>
<organism evidence="2 3">
    <name type="scientific">Tetracentron sinense</name>
    <name type="common">Spur-leaf</name>
    <dbReference type="NCBI Taxonomy" id="13715"/>
    <lineage>
        <taxon>Eukaryota</taxon>
        <taxon>Viridiplantae</taxon>
        <taxon>Streptophyta</taxon>
        <taxon>Embryophyta</taxon>
        <taxon>Tracheophyta</taxon>
        <taxon>Spermatophyta</taxon>
        <taxon>Magnoliopsida</taxon>
        <taxon>Trochodendrales</taxon>
        <taxon>Trochodendraceae</taxon>
        <taxon>Tetracentron</taxon>
    </lineage>
</organism>
<dbReference type="OrthoDB" id="336008at2759"/>
<dbReference type="InterPro" id="IPR057221">
    <property type="entry name" value="DUF7899"/>
</dbReference>
<evidence type="ECO:0008006" key="4">
    <source>
        <dbReference type="Google" id="ProtNLM"/>
    </source>
</evidence>
<dbReference type="EMBL" id="JABCRI010001343">
    <property type="protein sequence ID" value="KAF8364687.1"/>
    <property type="molecule type" value="Genomic_DNA"/>
</dbReference>
<evidence type="ECO:0000313" key="2">
    <source>
        <dbReference type="EMBL" id="KAF8364687.1"/>
    </source>
</evidence>
<dbReference type="PANTHER" id="PTHR31789">
    <property type="entry name" value="OS05G0482600 PROTEIN"/>
    <property type="match status" value="1"/>
</dbReference>
<accession>A0A834Y7R1</accession>
<keyword evidence="3" id="KW-1185">Reference proteome</keyword>
<dbReference type="SUPFAM" id="SSF69322">
    <property type="entry name" value="Tricorn protease domain 2"/>
    <property type="match status" value="1"/>
</dbReference>
<reference evidence="2 3" key="1">
    <citation type="submission" date="2020-04" db="EMBL/GenBank/DDBJ databases">
        <title>Plant Genome Project.</title>
        <authorList>
            <person name="Zhang R.-G."/>
        </authorList>
    </citation>
    <scope>NUCLEOTIDE SEQUENCE [LARGE SCALE GENOMIC DNA]</scope>
    <source>
        <strain evidence="2">YNK0</strain>
        <tissue evidence="2">Leaf</tissue>
    </source>
</reference>
<comment type="caution">
    <text evidence="2">The sequence shown here is derived from an EMBL/GenBank/DDBJ whole genome shotgun (WGS) entry which is preliminary data.</text>
</comment>
<sequence length="246" mass="28065">MFPFLNICSPGIMLLIFTRASSHVPLKILSIEDGTVLKAFNHLLHRNKKVDFIEQFNEKLLVKQENENLQILDVRNAELTEVSRTEFMTPSAFIFLYENQLFLTFRNRTVAVWNFRGELVTSFEDHLLWHPDCNTNNIYITSDQDLIISYCKAGSDDQLMEGNAGSINISNILSGKCLAKIHAEDSSLKVDECSSSGSNSKKRSHVSRIRNTVAEALEDITALFYDEERNEIYTGNRQGLVHVWSN</sequence>
<dbReference type="Gene3D" id="2.130.10.10">
    <property type="entry name" value="YVTN repeat-like/Quinoprotein amine dehydrogenase"/>
    <property type="match status" value="1"/>
</dbReference>
<dbReference type="OMA" id="ISYCKEF"/>
<protein>
    <recommendedName>
        <fullName evidence="4">Transducin/WD40 repeat-like superfamily protein</fullName>
    </recommendedName>
</protein>
<feature type="chain" id="PRO_5032318604" description="Transducin/WD40 repeat-like superfamily protein" evidence="1">
    <location>
        <begin position="23"/>
        <end position="246"/>
    </location>
</feature>
<evidence type="ECO:0000256" key="1">
    <source>
        <dbReference type="SAM" id="SignalP"/>
    </source>
</evidence>
<dbReference type="Pfam" id="PF25463">
    <property type="entry name" value="DUF7899"/>
    <property type="match status" value="1"/>
</dbReference>
<dbReference type="Proteomes" id="UP000655225">
    <property type="component" value="Unassembled WGS sequence"/>
</dbReference>
<dbReference type="PANTHER" id="PTHR31789:SF1">
    <property type="entry name" value="OS05G0482600 PROTEIN"/>
    <property type="match status" value="1"/>
</dbReference>
<name>A0A834Y7R1_TETSI</name>
<dbReference type="AlphaFoldDB" id="A0A834Y7R1"/>
<keyword evidence="1" id="KW-0732">Signal</keyword>
<proteinExistence type="predicted"/>